<evidence type="ECO:0000313" key="2">
    <source>
        <dbReference type="EMBL" id="KAH7947774.1"/>
    </source>
</evidence>
<evidence type="ECO:0000256" key="1">
    <source>
        <dbReference type="SAM" id="MobiDB-lite"/>
    </source>
</evidence>
<sequence>MAVHGRPSARTFGSPQHSEHSIPAHPHDAHSHNALPGTQHDTAVHGVQAGGDSSVSILVCQVVKVPVGQSGAQPSHAAAGIGSTSVVASSVVSSSQEALSSLNSRVRTALERIVDPVVTALQNASLWLNRTSQLHLNQSHQHLALQHEHQHQHAGMANHAHNHHVHQHQHAHGGQINHHGAQGQVHNHPINPAHGHQHPQAVPNQAVPMTVVSVPVLVPAVHAGSVPLLNLSASVPASVHVPSLHFSNPGQDNATTSTPVESVKATSQSTSTPADGNLLGRTGDLPTAPITGVTLTRASDVSTPAALSDNLTIWFRSGTVDDSTEATSTSEPTTWSRGPIFTTPTSADASTTGHKPPTTVALSLSH</sequence>
<dbReference type="Proteomes" id="UP000821837">
    <property type="component" value="Chromosome 6"/>
</dbReference>
<protein>
    <submittedName>
        <fullName evidence="2">Uncharacterized protein</fullName>
    </submittedName>
</protein>
<feature type="region of interest" description="Disordered" evidence="1">
    <location>
        <begin position="144"/>
        <end position="201"/>
    </location>
</feature>
<keyword evidence="3" id="KW-1185">Reference proteome</keyword>
<reference evidence="2" key="2">
    <citation type="submission" date="2021-09" db="EMBL/GenBank/DDBJ databases">
        <authorList>
            <person name="Jia N."/>
            <person name="Wang J."/>
            <person name="Shi W."/>
            <person name="Du L."/>
            <person name="Sun Y."/>
            <person name="Zhan W."/>
            <person name="Jiang J."/>
            <person name="Wang Q."/>
            <person name="Zhang B."/>
            <person name="Ji P."/>
            <person name="Sakyi L.B."/>
            <person name="Cui X."/>
            <person name="Yuan T."/>
            <person name="Jiang B."/>
            <person name="Yang W."/>
            <person name="Lam T.T.-Y."/>
            <person name="Chang Q."/>
            <person name="Ding S."/>
            <person name="Wang X."/>
            <person name="Zhu J."/>
            <person name="Ruan X."/>
            <person name="Zhao L."/>
            <person name="Wei J."/>
            <person name="Que T."/>
            <person name="Du C."/>
            <person name="Cheng J."/>
            <person name="Dai P."/>
            <person name="Han X."/>
            <person name="Huang E."/>
            <person name="Gao Y."/>
            <person name="Liu J."/>
            <person name="Shao H."/>
            <person name="Ye R."/>
            <person name="Li L."/>
            <person name="Wei W."/>
            <person name="Wang X."/>
            <person name="Wang C."/>
            <person name="Huo Q."/>
            <person name="Li W."/>
            <person name="Guo W."/>
            <person name="Chen H."/>
            <person name="Chen S."/>
            <person name="Zhou L."/>
            <person name="Zhou L."/>
            <person name="Ni X."/>
            <person name="Tian J."/>
            <person name="Zhou Y."/>
            <person name="Sheng Y."/>
            <person name="Liu T."/>
            <person name="Pan Y."/>
            <person name="Xia L."/>
            <person name="Li J."/>
            <person name="Zhao F."/>
            <person name="Cao W."/>
        </authorList>
    </citation>
    <scope>NUCLEOTIDE SEQUENCE</scope>
    <source>
        <strain evidence="2">Rsan-2018</strain>
        <tissue evidence="2">Larvae</tissue>
    </source>
</reference>
<dbReference type="VEuPathDB" id="VectorBase:RSAN_051094"/>
<feature type="compositionally biased region" description="Basic and acidic residues" evidence="1">
    <location>
        <begin position="17"/>
        <end position="31"/>
    </location>
</feature>
<feature type="compositionally biased region" description="Polar residues" evidence="1">
    <location>
        <begin position="342"/>
        <end position="353"/>
    </location>
</feature>
<dbReference type="AlphaFoldDB" id="A0A9D4SUM0"/>
<evidence type="ECO:0000313" key="3">
    <source>
        <dbReference type="Proteomes" id="UP000821837"/>
    </source>
</evidence>
<feature type="compositionally biased region" description="Basic residues" evidence="1">
    <location>
        <begin position="160"/>
        <end position="171"/>
    </location>
</feature>
<dbReference type="EMBL" id="JABSTV010001252">
    <property type="protein sequence ID" value="KAH7947774.1"/>
    <property type="molecule type" value="Genomic_DNA"/>
</dbReference>
<proteinExistence type="predicted"/>
<comment type="caution">
    <text evidence="2">The sequence shown here is derived from an EMBL/GenBank/DDBJ whole genome shotgun (WGS) entry which is preliminary data.</text>
</comment>
<feature type="region of interest" description="Disordered" evidence="1">
    <location>
        <begin position="321"/>
        <end position="366"/>
    </location>
</feature>
<name>A0A9D4SUM0_RHISA</name>
<feature type="compositionally biased region" description="Polar residues" evidence="1">
    <location>
        <begin position="246"/>
        <end position="274"/>
    </location>
</feature>
<gene>
    <name evidence="2" type="ORF">HPB52_015791</name>
</gene>
<feature type="region of interest" description="Disordered" evidence="1">
    <location>
        <begin position="1"/>
        <end position="40"/>
    </location>
</feature>
<feature type="compositionally biased region" description="Low complexity" evidence="1">
    <location>
        <begin position="325"/>
        <end position="336"/>
    </location>
</feature>
<feature type="region of interest" description="Disordered" evidence="1">
    <location>
        <begin position="246"/>
        <end position="285"/>
    </location>
</feature>
<feature type="compositionally biased region" description="Low complexity" evidence="1">
    <location>
        <begin position="172"/>
        <end position="184"/>
    </location>
</feature>
<organism evidence="2 3">
    <name type="scientific">Rhipicephalus sanguineus</name>
    <name type="common">Brown dog tick</name>
    <name type="synonym">Ixodes sanguineus</name>
    <dbReference type="NCBI Taxonomy" id="34632"/>
    <lineage>
        <taxon>Eukaryota</taxon>
        <taxon>Metazoa</taxon>
        <taxon>Ecdysozoa</taxon>
        <taxon>Arthropoda</taxon>
        <taxon>Chelicerata</taxon>
        <taxon>Arachnida</taxon>
        <taxon>Acari</taxon>
        <taxon>Parasitiformes</taxon>
        <taxon>Ixodida</taxon>
        <taxon>Ixodoidea</taxon>
        <taxon>Ixodidae</taxon>
        <taxon>Rhipicephalinae</taxon>
        <taxon>Rhipicephalus</taxon>
        <taxon>Rhipicephalus</taxon>
    </lineage>
</organism>
<reference evidence="2" key="1">
    <citation type="journal article" date="2020" name="Cell">
        <title>Large-Scale Comparative Analyses of Tick Genomes Elucidate Their Genetic Diversity and Vector Capacities.</title>
        <authorList>
            <consortium name="Tick Genome and Microbiome Consortium (TIGMIC)"/>
            <person name="Jia N."/>
            <person name="Wang J."/>
            <person name="Shi W."/>
            <person name="Du L."/>
            <person name="Sun Y."/>
            <person name="Zhan W."/>
            <person name="Jiang J.F."/>
            <person name="Wang Q."/>
            <person name="Zhang B."/>
            <person name="Ji P."/>
            <person name="Bell-Sakyi L."/>
            <person name="Cui X.M."/>
            <person name="Yuan T.T."/>
            <person name="Jiang B.G."/>
            <person name="Yang W.F."/>
            <person name="Lam T.T."/>
            <person name="Chang Q.C."/>
            <person name="Ding S.J."/>
            <person name="Wang X.J."/>
            <person name="Zhu J.G."/>
            <person name="Ruan X.D."/>
            <person name="Zhao L."/>
            <person name="Wei J.T."/>
            <person name="Ye R.Z."/>
            <person name="Que T.C."/>
            <person name="Du C.H."/>
            <person name="Zhou Y.H."/>
            <person name="Cheng J.X."/>
            <person name="Dai P.F."/>
            <person name="Guo W.B."/>
            <person name="Han X.H."/>
            <person name="Huang E.J."/>
            <person name="Li L.F."/>
            <person name="Wei W."/>
            <person name="Gao Y.C."/>
            <person name="Liu J.Z."/>
            <person name="Shao H.Z."/>
            <person name="Wang X."/>
            <person name="Wang C.C."/>
            <person name="Yang T.C."/>
            <person name="Huo Q.B."/>
            <person name="Li W."/>
            <person name="Chen H.Y."/>
            <person name="Chen S.E."/>
            <person name="Zhou L.G."/>
            <person name="Ni X.B."/>
            <person name="Tian J.H."/>
            <person name="Sheng Y."/>
            <person name="Liu T."/>
            <person name="Pan Y.S."/>
            <person name="Xia L.Y."/>
            <person name="Li J."/>
            <person name="Zhao F."/>
            <person name="Cao W.C."/>
        </authorList>
    </citation>
    <scope>NUCLEOTIDE SEQUENCE</scope>
    <source>
        <strain evidence="2">Rsan-2018</strain>
    </source>
</reference>
<accession>A0A9D4SUM0</accession>